<dbReference type="EMBL" id="JAAAIN010002557">
    <property type="protein sequence ID" value="KAG0292050.1"/>
    <property type="molecule type" value="Genomic_DNA"/>
</dbReference>
<sequence length="61" mass="6835">MPNELSSPPWAWEELEILESKIIGVPRLDVIVNSAYDASVLRPFAAKYINSDYNTIVVVAE</sequence>
<comment type="caution">
    <text evidence="1">The sequence shown here is derived from an EMBL/GenBank/DDBJ whole genome shotgun (WGS) entry which is preliminary data.</text>
</comment>
<protein>
    <submittedName>
        <fullName evidence="1">Uncharacterized protein</fullName>
    </submittedName>
</protein>
<feature type="non-terminal residue" evidence="1">
    <location>
        <position position="61"/>
    </location>
</feature>
<reference evidence="1" key="1">
    <citation type="journal article" date="2020" name="Fungal Divers.">
        <title>Resolving the Mortierellaceae phylogeny through synthesis of multi-gene phylogenetics and phylogenomics.</title>
        <authorList>
            <person name="Vandepol N."/>
            <person name="Liber J."/>
            <person name="Desiro A."/>
            <person name="Na H."/>
            <person name="Kennedy M."/>
            <person name="Barry K."/>
            <person name="Grigoriev I.V."/>
            <person name="Miller A.N."/>
            <person name="O'Donnell K."/>
            <person name="Stajich J.E."/>
            <person name="Bonito G."/>
        </authorList>
    </citation>
    <scope>NUCLEOTIDE SEQUENCE</scope>
    <source>
        <strain evidence="1">NVP60</strain>
    </source>
</reference>
<organism evidence="1 2">
    <name type="scientific">Linnemannia gamsii</name>
    <dbReference type="NCBI Taxonomy" id="64522"/>
    <lineage>
        <taxon>Eukaryota</taxon>
        <taxon>Fungi</taxon>
        <taxon>Fungi incertae sedis</taxon>
        <taxon>Mucoromycota</taxon>
        <taxon>Mortierellomycotina</taxon>
        <taxon>Mortierellomycetes</taxon>
        <taxon>Mortierellales</taxon>
        <taxon>Mortierellaceae</taxon>
        <taxon>Linnemannia</taxon>
    </lineage>
</organism>
<accession>A0A9P6QRQ4</accession>
<proteinExistence type="predicted"/>
<gene>
    <name evidence="1" type="ORF">BGZ97_005712</name>
</gene>
<dbReference type="AlphaFoldDB" id="A0A9P6QRQ4"/>
<dbReference type="Proteomes" id="UP000823405">
    <property type="component" value="Unassembled WGS sequence"/>
</dbReference>
<evidence type="ECO:0000313" key="1">
    <source>
        <dbReference type="EMBL" id="KAG0292050.1"/>
    </source>
</evidence>
<name>A0A9P6QRQ4_9FUNG</name>
<keyword evidence="2" id="KW-1185">Reference proteome</keyword>
<evidence type="ECO:0000313" key="2">
    <source>
        <dbReference type="Proteomes" id="UP000823405"/>
    </source>
</evidence>